<name>A0A6I2U9J6_9FIRM</name>
<feature type="binding site" evidence="4">
    <location>
        <position position="134"/>
    </location>
    <ligand>
        <name>Mn(2+)</name>
        <dbReference type="ChEBI" id="CHEBI:29035"/>
        <label>1</label>
    </ligand>
</feature>
<dbReference type="GeneID" id="96778032"/>
<feature type="binding site" evidence="4">
    <location>
        <position position="109"/>
    </location>
    <ligand>
        <name>Mn(2+)</name>
        <dbReference type="ChEBI" id="CHEBI:29035"/>
        <label>1</label>
    </ligand>
</feature>
<dbReference type="PROSITE" id="PS51409">
    <property type="entry name" value="ARGINASE_2"/>
    <property type="match status" value="1"/>
</dbReference>
<keyword evidence="2 4" id="KW-0479">Metal-binding</keyword>
<evidence type="ECO:0000313" key="6">
    <source>
        <dbReference type="EMBL" id="MSU08118.1"/>
    </source>
</evidence>
<accession>A0A6I2U9J6</accession>
<dbReference type="GO" id="GO:0033389">
    <property type="term" value="P:putrescine biosynthetic process from arginine, via agmatine"/>
    <property type="evidence" value="ECO:0007669"/>
    <property type="project" value="TreeGrafter"/>
</dbReference>
<comment type="caution">
    <text evidence="6">The sequence shown here is derived from an EMBL/GenBank/DDBJ whole genome shotgun (WGS) entry which is preliminary data.</text>
</comment>
<dbReference type="InterPro" id="IPR020855">
    <property type="entry name" value="Ureohydrolase_Mn_BS"/>
</dbReference>
<gene>
    <name evidence="6" type="primary">speB</name>
    <name evidence="6" type="ORF">FYJ84_03815</name>
</gene>
<dbReference type="PANTHER" id="PTHR11358:SF26">
    <property type="entry name" value="GUANIDINO ACID HYDROLASE, MITOCHONDRIAL"/>
    <property type="match status" value="1"/>
</dbReference>
<dbReference type="PANTHER" id="PTHR11358">
    <property type="entry name" value="ARGINASE/AGMATINASE"/>
    <property type="match status" value="1"/>
</dbReference>
<dbReference type="Gene3D" id="3.40.800.10">
    <property type="entry name" value="Ureohydrolase domain"/>
    <property type="match status" value="1"/>
</dbReference>
<evidence type="ECO:0000256" key="4">
    <source>
        <dbReference type="PIRSR" id="PIRSR036979-1"/>
    </source>
</evidence>
<dbReference type="InterPro" id="IPR006035">
    <property type="entry name" value="Ureohydrolase"/>
</dbReference>
<keyword evidence="4" id="KW-0464">Manganese</keyword>
<dbReference type="PROSITE" id="PS01053">
    <property type="entry name" value="ARGINASE_1"/>
    <property type="match status" value="1"/>
</dbReference>
<dbReference type="NCBIfam" id="TIGR01230">
    <property type="entry name" value="agmatinase"/>
    <property type="match status" value="1"/>
</dbReference>
<evidence type="ECO:0000313" key="7">
    <source>
        <dbReference type="Proteomes" id="UP000433181"/>
    </source>
</evidence>
<feature type="binding site" evidence="4">
    <location>
        <position position="136"/>
    </location>
    <ligand>
        <name>Mn(2+)</name>
        <dbReference type="ChEBI" id="CHEBI:29035"/>
        <label>1</label>
    </ligand>
</feature>
<dbReference type="GO" id="GO:0046872">
    <property type="term" value="F:metal ion binding"/>
    <property type="evidence" value="ECO:0007669"/>
    <property type="project" value="UniProtKB-KW"/>
</dbReference>
<protein>
    <submittedName>
        <fullName evidence="6">Agmatinase</fullName>
        <ecNumber evidence="6">3.5.3.11</ecNumber>
    </submittedName>
</protein>
<comment type="similarity">
    <text evidence="1">Belongs to the arginase family. Agmatinase subfamily.</text>
</comment>
<comment type="cofactor">
    <cofactor evidence="4">
        <name>Mn(2+)</name>
        <dbReference type="ChEBI" id="CHEBI:29035"/>
    </cofactor>
    <text evidence="4">Binds 2 manganese ions per subunit.</text>
</comment>
<dbReference type="RefSeq" id="WP_154406277.1">
    <property type="nucleotide sequence ID" value="NZ_JAQXJM010000138.1"/>
</dbReference>
<dbReference type="InterPro" id="IPR023696">
    <property type="entry name" value="Ureohydrolase_dom_sf"/>
</dbReference>
<evidence type="ECO:0000256" key="3">
    <source>
        <dbReference type="ARBA" id="ARBA00022801"/>
    </source>
</evidence>
<dbReference type="Proteomes" id="UP000433181">
    <property type="component" value="Unassembled WGS sequence"/>
</dbReference>
<dbReference type="AlphaFoldDB" id="A0A6I2U9J6"/>
<dbReference type="InterPro" id="IPR005925">
    <property type="entry name" value="Agmatinase-rel"/>
</dbReference>
<reference evidence="6 7" key="1">
    <citation type="submission" date="2019-08" db="EMBL/GenBank/DDBJ databases">
        <title>In-depth cultivation of the pig gut microbiome towards novel bacterial diversity and tailored functional studies.</title>
        <authorList>
            <person name="Wylensek D."/>
            <person name="Hitch T.C.A."/>
            <person name="Clavel T."/>
        </authorList>
    </citation>
    <scope>NUCLEOTIDE SEQUENCE [LARGE SCALE GENOMIC DNA]</scope>
    <source>
        <strain evidence="6 7">WCA-693-APC-5D-A</strain>
    </source>
</reference>
<feature type="binding site" evidence="4">
    <location>
        <position position="211"/>
    </location>
    <ligand>
        <name>Mn(2+)</name>
        <dbReference type="ChEBI" id="CHEBI:29035"/>
        <label>1</label>
    </ligand>
</feature>
<evidence type="ECO:0000256" key="2">
    <source>
        <dbReference type="ARBA" id="ARBA00022723"/>
    </source>
</evidence>
<organism evidence="6 7">
    <name type="scientific">Anaerovibrio slackiae</name>
    <dbReference type="NCBI Taxonomy" id="2652309"/>
    <lineage>
        <taxon>Bacteria</taxon>
        <taxon>Bacillati</taxon>
        <taxon>Bacillota</taxon>
        <taxon>Negativicutes</taxon>
        <taxon>Selenomonadales</taxon>
        <taxon>Selenomonadaceae</taxon>
        <taxon>Anaerovibrio</taxon>
    </lineage>
</organism>
<dbReference type="Pfam" id="PF00491">
    <property type="entry name" value="Arginase"/>
    <property type="match status" value="1"/>
</dbReference>
<sequence length="292" mass="31987">MLKTNVETFLGCEAELADARIVIFGAPFDSTTSFRPGTRFASKVMRGESYGLETYSPYQDLDMEDAAVFDSGDLELCFGDTETALKDIEERTAEILAAGKLPFMIGGEHLVTLGAIRAAVKKYPDLHILHFDAHTDLREEYLGAKLSHASVLRRAWELTGDGRIWQLGIRSGLREEFRWAKEHTNLRPFNLKAMPEALAALQGKPVYFTIDLDVMDPSVFPGTGTPEYGGVTFGELMEAAVAGCGLNVVGCDLVELSPAYDQSGASTAAALKIMREMLLKLEEPFIKGPVQV</sequence>
<evidence type="ECO:0000256" key="5">
    <source>
        <dbReference type="RuleBase" id="RU003684"/>
    </source>
</evidence>
<dbReference type="GO" id="GO:0008783">
    <property type="term" value="F:agmatinase activity"/>
    <property type="evidence" value="ECO:0007669"/>
    <property type="project" value="UniProtKB-EC"/>
</dbReference>
<dbReference type="EMBL" id="VUNR01000005">
    <property type="protein sequence ID" value="MSU08118.1"/>
    <property type="molecule type" value="Genomic_DNA"/>
</dbReference>
<feature type="binding site" evidence="4">
    <location>
        <position position="132"/>
    </location>
    <ligand>
        <name>Mn(2+)</name>
        <dbReference type="ChEBI" id="CHEBI:29035"/>
        <label>1</label>
    </ligand>
</feature>
<keyword evidence="7" id="KW-1185">Reference proteome</keyword>
<dbReference type="SUPFAM" id="SSF52768">
    <property type="entry name" value="Arginase/deacetylase"/>
    <property type="match status" value="1"/>
</dbReference>
<evidence type="ECO:0000256" key="1">
    <source>
        <dbReference type="ARBA" id="ARBA00009227"/>
    </source>
</evidence>
<proteinExistence type="inferred from homology"/>
<feature type="binding site" evidence="4">
    <location>
        <position position="213"/>
    </location>
    <ligand>
        <name>Mn(2+)</name>
        <dbReference type="ChEBI" id="CHEBI:29035"/>
        <label>1</label>
    </ligand>
</feature>
<dbReference type="CDD" id="cd11593">
    <property type="entry name" value="Agmatinase-like_2"/>
    <property type="match status" value="1"/>
</dbReference>
<dbReference type="EC" id="3.5.3.11" evidence="6"/>
<keyword evidence="3 5" id="KW-0378">Hydrolase</keyword>
<dbReference type="PIRSF" id="PIRSF036979">
    <property type="entry name" value="Arginase"/>
    <property type="match status" value="1"/>
</dbReference>